<sequence length="83" mass="9820">MPIIVNIYSLQLSFVTYQQPTITIIIDHLNNKNIYIRKIIKELTKMYPQHKEIIKELFENNIIKIYNITKNTGGFVNKIDLVL</sequence>
<organism evidence="1">
    <name type="scientific">viral metagenome</name>
    <dbReference type="NCBI Taxonomy" id="1070528"/>
    <lineage>
        <taxon>unclassified sequences</taxon>
        <taxon>metagenomes</taxon>
        <taxon>organismal metagenomes</taxon>
    </lineage>
</organism>
<dbReference type="EMBL" id="MN740018">
    <property type="protein sequence ID" value="QHT84473.1"/>
    <property type="molecule type" value="Genomic_DNA"/>
</dbReference>
<protein>
    <submittedName>
        <fullName evidence="1">Uncharacterized protein</fullName>
    </submittedName>
</protein>
<reference evidence="1" key="1">
    <citation type="journal article" date="2020" name="Nature">
        <title>Giant virus diversity and host interactions through global metagenomics.</title>
        <authorList>
            <person name="Schulz F."/>
            <person name="Roux S."/>
            <person name="Paez-Espino D."/>
            <person name="Jungbluth S."/>
            <person name="Walsh D.A."/>
            <person name="Denef V.J."/>
            <person name="McMahon K.D."/>
            <person name="Konstantinidis K.T."/>
            <person name="Eloe-Fadrosh E.A."/>
            <person name="Kyrpides N.C."/>
            <person name="Woyke T."/>
        </authorList>
    </citation>
    <scope>NUCLEOTIDE SEQUENCE</scope>
    <source>
        <strain evidence="1">GVMAG-M-3300023184-177</strain>
    </source>
</reference>
<evidence type="ECO:0000313" key="1">
    <source>
        <dbReference type="EMBL" id="QHT84473.1"/>
    </source>
</evidence>
<proteinExistence type="predicted"/>
<accession>A0A6C0HXA4</accession>
<name>A0A6C0HXA4_9ZZZZ</name>
<dbReference type="AlphaFoldDB" id="A0A6C0HXA4"/>